<dbReference type="GO" id="GO:0006084">
    <property type="term" value="P:acetyl-CoA metabolic process"/>
    <property type="evidence" value="ECO:0007669"/>
    <property type="project" value="InterPro"/>
</dbReference>
<accession>A0A078ISH5</accession>
<dbReference type="Proteomes" id="UP000028999">
    <property type="component" value="Unassembled WGS sequence"/>
</dbReference>
<dbReference type="Gene3D" id="3.40.47.10">
    <property type="match status" value="1"/>
</dbReference>
<dbReference type="InterPro" id="IPR016039">
    <property type="entry name" value="Thiolase-like"/>
</dbReference>
<keyword evidence="1" id="KW-0808">Transferase</keyword>
<dbReference type="STRING" id="3708.A0A078ISH5"/>
<feature type="domain" description="Hydroxymethylglutaryl-coenzyme A synthase C-terminal" evidence="2">
    <location>
        <begin position="1"/>
        <end position="58"/>
    </location>
</feature>
<gene>
    <name evidence="3" type="primary">BnaCnng23810D</name>
    <name evidence="3" type="ORF">GSBRNA2T00008122001</name>
</gene>
<evidence type="ECO:0000259" key="2">
    <source>
        <dbReference type="Pfam" id="PF08540"/>
    </source>
</evidence>
<dbReference type="PANTHER" id="PTHR43323:SF2">
    <property type="entry name" value="HYDROXYMETHYLGLUTARYL-COA SYNTHASE"/>
    <property type="match status" value="1"/>
</dbReference>
<sequence length="68" mass="7760">ARHEYAPEKFVETMKLMEHGYGAKEFVTSKEGILDLLAPGTYYLKEVDSLYRRFYGKKGDDGSITNGH</sequence>
<dbReference type="PaxDb" id="3708-A0A078ISH5"/>
<evidence type="ECO:0000256" key="1">
    <source>
        <dbReference type="ARBA" id="ARBA00022679"/>
    </source>
</evidence>
<protein>
    <submittedName>
        <fullName evidence="3">BnaCnng23810D protein</fullName>
    </submittedName>
</protein>
<proteinExistence type="predicted"/>
<keyword evidence="4" id="KW-1185">Reference proteome</keyword>
<evidence type="ECO:0000313" key="4">
    <source>
        <dbReference type="Proteomes" id="UP000028999"/>
    </source>
</evidence>
<dbReference type="Gramene" id="CDY52937">
    <property type="protein sequence ID" value="CDY52937"/>
    <property type="gene ID" value="GSBRNA2T00008122001"/>
</dbReference>
<dbReference type="PANTHER" id="PTHR43323">
    <property type="entry name" value="3-HYDROXY-3-METHYLGLUTARYL COENZYME A SYNTHASE"/>
    <property type="match status" value="1"/>
</dbReference>
<dbReference type="InterPro" id="IPR013746">
    <property type="entry name" value="HMG_CoA_synt_C_dom"/>
</dbReference>
<dbReference type="GO" id="GO:0004421">
    <property type="term" value="F:hydroxymethylglutaryl-CoA synthase activity"/>
    <property type="evidence" value="ECO:0007669"/>
    <property type="project" value="InterPro"/>
</dbReference>
<dbReference type="EMBL" id="LK033143">
    <property type="protein sequence ID" value="CDY52937.1"/>
    <property type="molecule type" value="Genomic_DNA"/>
</dbReference>
<dbReference type="GO" id="GO:0010142">
    <property type="term" value="P:farnesyl diphosphate biosynthetic process, mevalonate pathway"/>
    <property type="evidence" value="ECO:0007669"/>
    <property type="project" value="InterPro"/>
</dbReference>
<name>A0A078ISH5_BRANA</name>
<dbReference type="Pfam" id="PF08540">
    <property type="entry name" value="HMG_CoA_synt_C"/>
    <property type="match status" value="1"/>
</dbReference>
<reference evidence="3 4" key="1">
    <citation type="journal article" date="2014" name="Science">
        <title>Plant genetics. Early allopolyploid evolution in the post-Neolithic Brassica napus oilseed genome.</title>
        <authorList>
            <person name="Chalhoub B."/>
            <person name="Denoeud F."/>
            <person name="Liu S."/>
            <person name="Parkin I.A."/>
            <person name="Tang H."/>
            <person name="Wang X."/>
            <person name="Chiquet J."/>
            <person name="Belcram H."/>
            <person name="Tong C."/>
            <person name="Samans B."/>
            <person name="Correa M."/>
            <person name="Da Silva C."/>
            <person name="Just J."/>
            <person name="Falentin C."/>
            <person name="Koh C.S."/>
            <person name="Le Clainche I."/>
            <person name="Bernard M."/>
            <person name="Bento P."/>
            <person name="Noel B."/>
            <person name="Labadie K."/>
            <person name="Alberti A."/>
            <person name="Charles M."/>
            <person name="Arnaud D."/>
            <person name="Guo H."/>
            <person name="Daviaud C."/>
            <person name="Alamery S."/>
            <person name="Jabbari K."/>
            <person name="Zhao M."/>
            <person name="Edger P.P."/>
            <person name="Chelaifa H."/>
            <person name="Tack D."/>
            <person name="Lassalle G."/>
            <person name="Mestiri I."/>
            <person name="Schnel N."/>
            <person name="Le Paslier M.C."/>
            <person name="Fan G."/>
            <person name="Renault V."/>
            <person name="Bayer P.E."/>
            <person name="Golicz A.A."/>
            <person name="Manoli S."/>
            <person name="Lee T.H."/>
            <person name="Thi V.H."/>
            <person name="Chalabi S."/>
            <person name="Hu Q."/>
            <person name="Fan C."/>
            <person name="Tollenaere R."/>
            <person name="Lu Y."/>
            <person name="Battail C."/>
            <person name="Shen J."/>
            <person name="Sidebottom C.H."/>
            <person name="Wang X."/>
            <person name="Canaguier A."/>
            <person name="Chauveau A."/>
            <person name="Berard A."/>
            <person name="Deniot G."/>
            <person name="Guan M."/>
            <person name="Liu Z."/>
            <person name="Sun F."/>
            <person name="Lim Y.P."/>
            <person name="Lyons E."/>
            <person name="Town C.D."/>
            <person name="Bancroft I."/>
            <person name="Wang X."/>
            <person name="Meng J."/>
            <person name="Ma J."/>
            <person name="Pires J.C."/>
            <person name="King G.J."/>
            <person name="Brunel D."/>
            <person name="Delourme R."/>
            <person name="Renard M."/>
            <person name="Aury J.M."/>
            <person name="Adams K.L."/>
            <person name="Batley J."/>
            <person name="Snowdon R.J."/>
            <person name="Tost J."/>
            <person name="Edwards D."/>
            <person name="Zhou Y."/>
            <person name="Hua W."/>
            <person name="Sharpe A.G."/>
            <person name="Paterson A.H."/>
            <person name="Guan C."/>
            <person name="Wincker P."/>
        </authorList>
    </citation>
    <scope>NUCLEOTIDE SEQUENCE [LARGE SCALE GENOMIC DNA]</scope>
    <source>
        <strain evidence="4">cv. Darmor-bzh</strain>
    </source>
</reference>
<organism evidence="3 4">
    <name type="scientific">Brassica napus</name>
    <name type="common">Rape</name>
    <dbReference type="NCBI Taxonomy" id="3708"/>
    <lineage>
        <taxon>Eukaryota</taxon>
        <taxon>Viridiplantae</taxon>
        <taxon>Streptophyta</taxon>
        <taxon>Embryophyta</taxon>
        <taxon>Tracheophyta</taxon>
        <taxon>Spermatophyta</taxon>
        <taxon>Magnoliopsida</taxon>
        <taxon>eudicotyledons</taxon>
        <taxon>Gunneridae</taxon>
        <taxon>Pentapetalae</taxon>
        <taxon>rosids</taxon>
        <taxon>malvids</taxon>
        <taxon>Brassicales</taxon>
        <taxon>Brassicaceae</taxon>
        <taxon>Brassiceae</taxon>
        <taxon>Brassica</taxon>
    </lineage>
</organism>
<feature type="non-terminal residue" evidence="3">
    <location>
        <position position="1"/>
    </location>
</feature>
<dbReference type="AlphaFoldDB" id="A0A078ISH5"/>
<evidence type="ECO:0000313" key="3">
    <source>
        <dbReference type="EMBL" id="CDY52937.1"/>
    </source>
</evidence>